<dbReference type="PANTHER" id="PTHR11136">
    <property type="entry name" value="FOLYLPOLYGLUTAMATE SYNTHASE-RELATED"/>
    <property type="match status" value="1"/>
</dbReference>
<feature type="domain" description="Mur ligase central" evidence="24">
    <location>
        <begin position="51"/>
        <end position="216"/>
    </location>
</feature>
<evidence type="ECO:0000256" key="13">
    <source>
        <dbReference type="ARBA" id="ARBA00022842"/>
    </source>
</evidence>
<dbReference type="AlphaFoldDB" id="A0A940IDJ9"/>
<dbReference type="FunFam" id="3.40.1190.10:FF:000011">
    <property type="entry name" value="Folylpolyglutamate synthase/dihydrofolate synthase"/>
    <property type="match status" value="1"/>
</dbReference>
<evidence type="ECO:0000256" key="7">
    <source>
        <dbReference type="ARBA" id="ARBA00013025"/>
    </source>
</evidence>
<comment type="catalytic activity">
    <reaction evidence="18">
        <text>(6S)-5,6,7,8-tetrahydrofolyl-(gamma-L-Glu)(n) + L-glutamate + ATP = (6S)-5,6,7,8-tetrahydrofolyl-(gamma-L-Glu)(n+1) + ADP + phosphate + H(+)</text>
        <dbReference type="Rhea" id="RHEA:10580"/>
        <dbReference type="Rhea" id="RHEA-COMP:14738"/>
        <dbReference type="Rhea" id="RHEA-COMP:14740"/>
        <dbReference type="ChEBI" id="CHEBI:15378"/>
        <dbReference type="ChEBI" id="CHEBI:29985"/>
        <dbReference type="ChEBI" id="CHEBI:30616"/>
        <dbReference type="ChEBI" id="CHEBI:43474"/>
        <dbReference type="ChEBI" id="CHEBI:141005"/>
        <dbReference type="ChEBI" id="CHEBI:456216"/>
        <dbReference type="EC" id="6.3.2.17"/>
    </reaction>
</comment>
<dbReference type="GO" id="GO:0046656">
    <property type="term" value="P:folic acid biosynthetic process"/>
    <property type="evidence" value="ECO:0007669"/>
    <property type="project" value="UniProtKB-KW"/>
</dbReference>
<evidence type="ECO:0000256" key="8">
    <source>
        <dbReference type="ARBA" id="ARBA00019357"/>
    </source>
</evidence>
<evidence type="ECO:0000256" key="4">
    <source>
        <dbReference type="ARBA" id="ARBA00005150"/>
    </source>
</evidence>
<dbReference type="InterPro" id="IPR018109">
    <property type="entry name" value="Folylpolyglutamate_synth_CS"/>
</dbReference>
<evidence type="ECO:0000256" key="5">
    <source>
        <dbReference type="ARBA" id="ARBA00008276"/>
    </source>
</evidence>
<dbReference type="GO" id="GO:0004326">
    <property type="term" value="F:tetrahydrofolylpolyglutamate synthase activity"/>
    <property type="evidence" value="ECO:0007669"/>
    <property type="project" value="UniProtKB-EC"/>
</dbReference>
<evidence type="ECO:0000256" key="10">
    <source>
        <dbReference type="ARBA" id="ARBA00022723"/>
    </source>
</evidence>
<dbReference type="Pfam" id="PF08245">
    <property type="entry name" value="Mur_ligase_M"/>
    <property type="match status" value="1"/>
</dbReference>
<feature type="domain" description="Mur ligase C-terminal" evidence="23">
    <location>
        <begin position="282"/>
        <end position="399"/>
    </location>
</feature>
<dbReference type="NCBIfam" id="TIGR01499">
    <property type="entry name" value="folC"/>
    <property type="match status" value="1"/>
</dbReference>
<proteinExistence type="inferred from homology"/>
<evidence type="ECO:0000256" key="11">
    <source>
        <dbReference type="ARBA" id="ARBA00022741"/>
    </source>
</evidence>
<comment type="catalytic activity">
    <reaction evidence="19">
        <text>10-formyltetrahydrofolyl-(gamma-L-Glu)(n) + L-glutamate + ATP = 10-formyltetrahydrofolyl-(gamma-L-Glu)(n+1) + ADP + phosphate + H(+)</text>
        <dbReference type="Rhea" id="RHEA:51904"/>
        <dbReference type="Rhea" id="RHEA-COMP:13088"/>
        <dbReference type="Rhea" id="RHEA-COMP:14300"/>
        <dbReference type="ChEBI" id="CHEBI:15378"/>
        <dbReference type="ChEBI" id="CHEBI:29985"/>
        <dbReference type="ChEBI" id="CHEBI:30616"/>
        <dbReference type="ChEBI" id="CHEBI:43474"/>
        <dbReference type="ChEBI" id="CHEBI:134413"/>
        <dbReference type="ChEBI" id="CHEBI:456216"/>
        <dbReference type="EC" id="6.3.2.17"/>
    </reaction>
</comment>
<evidence type="ECO:0000256" key="17">
    <source>
        <dbReference type="ARBA" id="ARBA00032510"/>
    </source>
</evidence>
<accession>A0A940IDJ9</accession>
<dbReference type="GO" id="GO:0005524">
    <property type="term" value="F:ATP binding"/>
    <property type="evidence" value="ECO:0007669"/>
    <property type="project" value="UniProtKB-KW"/>
</dbReference>
<evidence type="ECO:0000256" key="14">
    <source>
        <dbReference type="ARBA" id="ARBA00022909"/>
    </source>
</evidence>
<keyword evidence="14" id="KW-0289">Folate biosynthesis</keyword>
<dbReference type="GO" id="GO:0046872">
    <property type="term" value="F:metal ion binding"/>
    <property type="evidence" value="ECO:0007669"/>
    <property type="project" value="UniProtKB-KW"/>
</dbReference>
<evidence type="ECO:0000256" key="12">
    <source>
        <dbReference type="ARBA" id="ARBA00022840"/>
    </source>
</evidence>
<comment type="cofactor">
    <cofactor evidence="1">
        <name>Mg(2+)</name>
        <dbReference type="ChEBI" id="CHEBI:18420"/>
    </cofactor>
</comment>
<evidence type="ECO:0000256" key="20">
    <source>
        <dbReference type="ARBA" id="ARBA00049035"/>
    </source>
</evidence>
<dbReference type="PROSITE" id="PS01012">
    <property type="entry name" value="FOLYLPOLYGLU_SYNT_2"/>
    <property type="match status" value="1"/>
</dbReference>
<evidence type="ECO:0000256" key="3">
    <source>
        <dbReference type="ARBA" id="ARBA00004799"/>
    </source>
</evidence>
<evidence type="ECO:0000256" key="19">
    <source>
        <dbReference type="ARBA" id="ARBA00047808"/>
    </source>
</evidence>
<evidence type="ECO:0000259" key="23">
    <source>
        <dbReference type="Pfam" id="PF02875"/>
    </source>
</evidence>
<gene>
    <name evidence="25" type="ORF">IAC51_01630</name>
</gene>
<dbReference type="PANTHER" id="PTHR11136:SF0">
    <property type="entry name" value="DIHYDROFOLATE SYNTHETASE-RELATED"/>
    <property type="match status" value="1"/>
</dbReference>
<dbReference type="EC" id="6.3.2.12" evidence="6"/>
<comment type="caution">
    <text evidence="25">The sequence shown here is derived from an EMBL/GenBank/DDBJ whole genome shotgun (WGS) entry which is preliminary data.</text>
</comment>
<dbReference type="Pfam" id="PF02875">
    <property type="entry name" value="Mur_ligase_C"/>
    <property type="match status" value="1"/>
</dbReference>
<dbReference type="GO" id="GO:0008841">
    <property type="term" value="F:dihydrofolate synthase activity"/>
    <property type="evidence" value="ECO:0007669"/>
    <property type="project" value="UniProtKB-EC"/>
</dbReference>
<dbReference type="EMBL" id="JADIMV010000031">
    <property type="protein sequence ID" value="MBO8439333.1"/>
    <property type="molecule type" value="Genomic_DNA"/>
</dbReference>
<dbReference type="Proteomes" id="UP000712007">
    <property type="component" value="Unassembled WGS sequence"/>
</dbReference>
<evidence type="ECO:0000256" key="9">
    <source>
        <dbReference type="ARBA" id="ARBA00022598"/>
    </source>
</evidence>
<evidence type="ECO:0000256" key="6">
    <source>
        <dbReference type="ARBA" id="ARBA00013023"/>
    </source>
</evidence>
<evidence type="ECO:0000256" key="18">
    <source>
        <dbReference type="ARBA" id="ARBA00047493"/>
    </source>
</evidence>
<comment type="pathway">
    <text evidence="4">Cofactor biosynthesis; tetrahydrofolylpolyglutamate biosynthesis.</text>
</comment>
<comment type="catalytic activity">
    <reaction evidence="20">
        <text>(6R)-5,10-methylenetetrahydrofolyl-(gamma-L-Glu)(n) + L-glutamate + ATP = (6R)-5,10-methylenetetrahydrofolyl-(gamma-L-Glu)(n+1) + ADP + phosphate + H(+)</text>
        <dbReference type="Rhea" id="RHEA:51912"/>
        <dbReference type="Rhea" id="RHEA-COMP:13257"/>
        <dbReference type="Rhea" id="RHEA-COMP:13258"/>
        <dbReference type="ChEBI" id="CHEBI:15378"/>
        <dbReference type="ChEBI" id="CHEBI:29985"/>
        <dbReference type="ChEBI" id="CHEBI:30616"/>
        <dbReference type="ChEBI" id="CHEBI:43474"/>
        <dbReference type="ChEBI" id="CHEBI:136572"/>
        <dbReference type="ChEBI" id="CHEBI:456216"/>
        <dbReference type="EC" id="6.3.2.17"/>
    </reaction>
</comment>
<dbReference type="SUPFAM" id="SSF53244">
    <property type="entry name" value="MurD-like peptide ligases, peptide-binding domain"/>
    <property type="match status" value="1"/>
</dbReference>
<keyword evidence="11 22" id="KW-0547">Nucleotide-binding</keyword>
<keyword evidence="9 22" id="KW-0436">Ligase</keyword>
<dbReference type="PIRSF" id="PIRSF001563">
    <property type="entry name" value="Folylpolyglu_synth"/>
    <property type="match status" value="1"/>
</dbReference>
<dbReference type="EC" id="6.3.2.17" evidence="7"/>
<comment type="catalytic activity">
    <reaction evidence="21">
        <text>7,8-dihydropteroate + L-glutamate + ATP = 7,8-dihydrofolate + ADP + phosphate + H(+)</text>
        <dbReference type="Rhea" id="RHEA:23584"/>
        <dbReference type="ChEBI" id="CHEBI:15378"/>
        <dbReference type="ChEBI" id="CHEBI:17839"/>
        <dbReference type="ChEBI" id="CHEBI:29985"/>
        <dbReference type="ChEBI" id="CHEBI:30616"/>
        <dbReference type="ChEBI" id="CHEBI:43474"/>
        <dbReference type="ChEBI" id="CHEBI:57451"/>
        <dbReference type="ChEBI" id="CHEBI:456216"/>
        <dbReference type="EC" id="6.3.2.12"/>
    </reaction>
</comment>
<evidence type="ECO:0000259" key="24">
    <source>
        <dbReference type="Pfam" id="PF08245"/>
    </source>
</evidence>
<evidence type="ECO:0000313" key="25">
    <source>
        <dbReference type="EMBL" id="MBO8439333.1"/>
    </source>
</evidence>
<reference evidence="25" key="2">
    <citation type="journal article" date="2021" name="PeerJ">
        <title>Extensive microbial diversity within the chicken gut microbiome revealed by metagenomics and culture.</title>
        <authorList>
            <person name="Gilroy R."/>
            <person name="Ravi A."/>
            <person name="Getino M."/>
            <person name="Pursley I."/>
            <person name="Horton D.L."/>
            <person name="Alikhan N.F."/>
            <person name="Baker D."/>
            <person name="Gharbi K."/>
            <person name="Hall N."/>
            <person name="Watson M."/>
            <person name="Adriaenssens E.M."/>
            <person name="Foster-Nyarko E."/>
            <person name="Jarju S."/>
            <person name="Secka A."/>
            <person name="Antonio M."/>
            <person name="Oren A."/>
            <person name="Chaudhuri R.R."/>
            <person name="La Ragione R."/>
            <person name="Hildebrand F."/>
            <person name="Pallen M.J."/>
        </authorList>
    </citation>
    <scope>NUCLEOTIDE SEQUENCE</scope>
    <source>
        <strain evidence="25">3924</strain>
    </source>
</reference>
<dbReference type="InterPro" id="IPR036565">
    <property type="entry name" value="Mur-like_cat_sf"/>
</dbReference>
<organism evidence="25 26">
    <name type="scientific">Candidatus Aphodosoma intestinipullorum</name>
    <dbReference type="NCBI Taxonomy" id="2840674"/>
    <lineage>
        <taxon>Bacteria</taxon>
        <taxon>Pseudomonadati</taxon>
        <taxon>Bacteroidota</taxon>
        <taxon>Bacteroidia</taxon>
        <taxon>Bacteroidales</taxon>
        <taxon>Candidatus Aphodosoma</taxon>
    </lineage>
</organism>
<dbReference type="InterPro" id="IPR001645">
    <property type="entry name" value="Folylpolyglutamate_synth"/>
</dbReference>
<protein>
    <recommendedName>
        <fullName evidence="8">Dihydrofolate synthase/folylpolyglutamate synthase</fullName>
        <ecNumber evidence="6">6.3.2.12</ecNumber>
        <ecNumber evidence="7">6.3.2.17</ecNumber>
    </recommendedName>
    <alternativeName>
        <fullName evidence="17">Folylpoly-gamma-glutamate synthetase-dihydrofolate synthetase</fullName>
    </alternativeName>
    <alternativeName>
        <fullName evidence="15">Folylpolyglutamate synthetase</fullName>
    </alternativeName>
    <alternativeName>
        <fullName evidence="16">Tetrahydrofolylpolyglutamate synthase</fullName>
    </alternativeName>
</protein>
<comment type="pathway">
    <text evidence="3">Cofactor biosynthesis; tetrahydrofolate biosynthesis; 7,8-dihydrofolate from 2-amino-4-hydroxy-6-hydroxymethyl-7,8-dihydropteridine diphosphate and 4-aminobenzoate: step 2/2.</text>
</comment>
<dbReference type="InterPro" id="IPR036615">
    <property type="entry name" value="Mur_ligase_C_dom_sf"/>
</dbReference>
<dbReference type="InterPro" id="IPR004101">
    <property type="entry name" value="Mur_ligase_C"/>
</dbReference>
<comment type="function">
    <text evidence="2">Functions in two distinct reactions of the de novo folate biosynthetic pathway. Catalyzes the addition of a glutamate residue to dihydropteroate (7,8-dihydropteroate or H2Pte) to form dihydrofolate (7,8-dihydrofolate monoglutamate or H2Pte-Glu). Also catalyzes successive additions of L-glutamate to tetrahydrofolate or 10-formyltetrahydrofolate or 5,10-methylenetetrahydrofolate, leading to folylpolyglutamate derivatives.</text>
</comment>
<evidence type="ECO:0000256" key="15">
    <source>
        <dbReference type="ARBA" id="ARBA00030048"/>
    </source>
</evidence>
<reference evidence="25" key="1">
    <citation type="submission" date="2020-10" db="EMBL/GenBank/DDBJ databases">
        <authorList>
            <person name="Gilroy R."/>
        </authorList>
    </citation>
    <scope>NUCLEOTIDE SEQUENCE</scope>
    <source>
        <strain evidence="25">3924</strain>
    </source>
</reference>
<dbReference type="Gene3D" id="3.90.190.20">
    <property type="entry name" value="Mur ligase, C-terminal domain"/>
    <property type="match status" value="1"/>
</dbReference>
<keyword evidence="10" id="KW-0479">Metal-binding</keyword>
<evidence type="ECO:0000256" key="16">
    <source>
        <dbReference type="ARBA" id="ARBA00030592"/>
    </source>
</evidence>
<name>A0A940IDJ9_9BACT</name>
<dbReference type="SUPFAM" id="SSF53623">
    <property type="entry name" value="MurD-like peptide ligases, catalytic domain"/>
    <property type="match status" value="1"/>
</dbReference>
<evidence type="ECO:0000313" key="26">
    <source>
        <dbReference type="Proteomes" id="UP000712007"/>
    </source>
</evidence>
<dbReference type="Gene3D" id="3.40.1190.10">
    <property type="entry name" value="Mur-like, catalytic domain"/>
    <property type="match status" value="1"/>
</dbReference>
<keyword evidence="13" id="KW-0460">Magnesium</keyword>
<dbReference type="InterPro" id="IPR013221">
    <property type="entry name" value="Mur_ligase_cen"/>
</dbReference>
<comment type="similarity">
    <text evidence="5 22">Belongs to the folylpolyglutamate synthase family.</text>
</comment>
<keyword evidence="12 22" id="KW-0067">ATP-binding</keyword>
<evidence type="ECO:0000256" key="21">
    <source>
        <dbReference type="ARBA" id="ARBA00049161"/>
    </source>
</evidence>
<evidence type="ECO:0000256" key="2">
    <source>
        <dbReference type="ARBA" id="ARBA00002714"/>
    </source>
</evidence>
<evidence type="ECO:0000256" key="1">
    <source>
        <dbReference type="ARBA" id="ARBA00001946"/>
    </source>
</evidence>
<dbReference type="GO" id="GO:0005737">
    <property type="term" value="C:cytoplasm"/>
    <property type="evidence" value="ECO:0007669"/>
    <property type="project" value="TreeGrafter"/>
</dbReference>
<evidence type="ECO:0000256" key="22">
    <source>
        <dbReference type="PIRNR" id="PIRNR001563"/>
    </source>
</evidence>
<sequence>MTYKEAIDYLYSQAPMFQHIGKKAYKTGLETTYALDAHYGHPHRAYRTVHIAGTNGKGSTSHMMAAILQSAGYKTGLYTSPHLKDFRERIRINGQMIPQEYVCTFVEGAKETISRLNPSFFEITTAMAFRYFADERVDVAVIEVGLGGRLDCTNVITPEVSVITNISIDHTDLLGDTLEAIAHEKAGIIKPSVPVIIGETQPESAPVFIAKAREAGAPIHFADKEMSDVPLPPCEMEGIYQEKNRRTVLAAIRALQDKGWKISAEDIREGLANVCSLTGIMGRWQKLGEHPAIVCDTGHNEAGIRFVTEQLRRQKYNRLHIVIGVVSDKKIDKILPLLPKNATYYFTKAQIPRALDENALMAQAAEYGLRGNSYPTVAQAFNAAKENAAPDDFIFIGGSNFTVAEIL</sequence>